<dbReference type="PROSITE" id="PS50213">
    <property type="entry name" value="FAS1"/>
    <property type="match status" value="1"/>
</dbReference>
<evidence type="ECO:0000256" key="1">
    <source>
        <dbReference type="SAM" id="MobiDB-lite"/>
    </source>
</evidence>
<evidence type="ECO:0000259" key="2">
    <source>
        <dbReference type="PROSITE" id="PS50213"/>
    </source>
</evidence>
<feature type="region of interest" description="Disordered" evidence="1">
    <location>
        <begin position="29"/>
        <end position="54"/>
    </location>
</feature>
<reference evidence="3 4" key="1">
    <citation type="submission" date="2019-06" db="EMBL/GenBank/DDBJ databases">
        <title>Complete genome sequence of Methanoculleus chikugoensis strain MG62.</title>
        <authorList>
            <person name="Asakawa S."/>
            <person name="Dianou D."/>
        </authorList>
    </citation>
    <scope>NUCLEOTIDE SEQUENCE [LARGE SCALE GENOMIC DNA]</scope>
    <source>
        <strain evidence="3 4">MG62</strain>
    </source>
</reference>
<feature type="compositionally biased region" description="Polar residues" evidence="1">
    <location>
        <begin position="34"/>
        <end position="52"/>
    </location>
</feature>
<dbReference type="RefSeq" id="WP_221056363.1">
    <property type="nucleotide sequence ID" value="NZ_AP019781.1"/>
</dbReference>
<dbReference type="PANTHER" id="PTHR19328">
    <property type="entry name" value="HEDGEHOG-INTERACTING PROTEIN"/>
    <property type="match status" value="1"/>
</dbReference>
<keyword evidence="4" id="KW-1185">Reference proteome</keyword>
<evidence type="ECO:0000313" key="4">
    <source>
        <dbReference type="Proteomes" id="UP000824969"/>
    </source>
</evidence>
<dbReference type="EMBL" id="AP019781">
    <property type="protein sequence ID" value="BBL68206.1"/>
    <property type="molecule type" value="Genomic_DNA"/>
</dbReference>
<dbReference type="InterPro" id="IPR012938">
    <property type="entry name" value="Glc/Sorbosone_DH"/>
</dbReference>
<accession>A0ABM7H616</accession>
<evidence type="ECO:0000313" key="3">
    <source>
        <dbReference type="EMBL" id="BBL68206.1"/>
    </source>
</evidence>
<protein>
    <recommendedName>
        <fullName evidence="2">FAS1 domain-containing protein</fullName>
    </recommendedName>
</protein>
<organism evidence="3 4">
    <name type="scientific">Methanoculleus chikugoensis</name>
    <dbReference type="NCBI Taxonomy" id="118126"/>
    <lineage>
        <taxon>Archaea</taxon>
        <taxon>Methanobacteriati</taxon>
        <taxon>Methanobacteriota</taxon>
        <taxon>Stenosarchaea group</taxon>
        <taxon>Methanomicrobia</taxon>
        <taxon>Methanomicrobiales</taxon>
        <taxon>Methanomicrobiaceae</taxon>
        <taxon>Methanoculleus</taxon>
    </lineage>
</organism>
<dbReference type="SMART" id="SM00554">
    <property type="entry name" value="FAS1"/>
    <property type="match status" value="1"/>
</dbReference>
<dbReference type="Pfam" id="PF07995">
    <property type="entry name" value="GSDH"/>
    <property type="match status" value="2"/>
</dbReference>
<dbReference type="Proteomes" id="UP000824969">
    <property type="component" value="Chromosome"/>
</dbReference>
<sequence length="758" mass="79363">MTKVTLVIASLLLVLALVAGAGAQVVGSSNVSGTNESSNQTTGNATDLTNAGSPLDAAFENNASHTNLTPIPSFAANIGLELIAGNFTSPMMVASPDDGTGRLFVVDQIGLVKIVDPNGTVLPEPFLDLRDKLVGLSPTYDERGLLSIAFHPDFKTNGKVYAFYSAPLRPEAPEGWSCTNHISEFQVDPENPNTVNMTSEKVLMYIDKPYQNHNGGQLAFSPADGYLYISLGDGGKANDVGNGHTPGIGNAQDLTKIYGKILRIDVDSTATGGMPQPTMTAAANQTGNASVNRTENPPEPTWTTFAGSLYGIPSDNPFVGTQPEILDTYAYTAVPAEIYAYGFRNPAYMAFDSGGNNTLFVADAGQNLFEEVDVVLNGGNYGWHIREGTHCFDPNATTAPGASCNITGLQGEPLIGPIFEGGHDLGVVVVGGNVYRGTADVGLQGRYLFGYWSDSRTVGNGTLLAATPPTGWAEGALPQTAASLTPEENAMWDAQMVNITARNNETLGAFLRGFGEDTSQDMYVLTNDVGGPDNATSTGKLWKIVPPTAVTPAPTTMTPAVAHTPARNQTQNMTRNMTQNMTQNQTGAMTGGQGMGAGATLPFSLSLPDPAGKIMEVLLSTETSIPLEESPAFGNFTLFTGLLQSTGVAARLEGPGPYTVFAPTDAAFDKMDPGTRESVLNGSANSTEIVLYHIVNGSYTLDGLRNASTLRTLQGGNLTVNATGPAVMVNNATVAIPELPADNGVIQGIDTVLLPSGT</sequence>
<gene>
    <name evidence="3" type="ORF">MchiMG62_13870</name>
</gene>
<dbReference type="Pfam" id="PF02469">
    <property type="entry name" value="Fasciclin"/>
    <property type="match status" value="1"/>
</dbReference>
<feature type="domain" description="FAS1" evidence="2">
    <location>
        <begin position="623"/>
        <end position="753"/>
    </location>
</feature>
<dbReference type="GeneID" id="66130911"/>
<name>A0ABM7H616_9EURY</name>
<dbReference type="PANTHER" id="PTHR19328:SF75">
    <property type="entry name" value="ALDOSE SUGAR DEHYDROGENASE YLII"/>
    <property type="match status" value="1"/>
</dbReference>
<proteinExistence type="predicted"/>
<dbReference type="InterPro" id="IPR000782">
    <property type="entry name" value="FAS1_domain"/>
</dbReference>